<evidence type="ECO:0000313" key="2">
    <source>
        <dbReference type="EMBL" id="KAK3320819.1"/>
    </source>
</evidence>
<gene>
    <name evidence="2" type="ORF">B0T19DRAFT_249566</name>
</gene>
<reference evidence="2" key="1">
    <citation type="journal article" date="2023" name="Mol. Phylogenet. Evol.">
        <title>Genome-scale phylogeny and comparative genomics of the fungal order Sordariales.</title>
        <authorList>
            <person name="Hensen N."/>
            <person name="Bonometti L."/>
            <person name="Westerberg I."/>
            <person name="Brannstrom I.O."/>
            <person name="Guillou S."/>
            <person name="Cros-Aarteil S."/>
            <person name="Calhoun S."/>
            <person name="Haridas S."/>
            <person name="Kuo A."/>
            <person name="Mondo S."/>
            <person name="Pangilinan J."/>
            <person name="Riley R."/>
            <person name="LaButti K."/>
            <person name="Andreopoulos B."/>
            <person name="Lipzen A."/>
            <person name="Chen C."/>
            <person name="Yan M."/>
            <person name="Daum C."/>
            <person name="Ng V."/>
            <person name="Clum A."/>
            <person name="Steindorff A."/>
            <person name="Ohm R.A."/>
            <person name="Martin F."/>
            <person name="Silar P."/>
            <person name="Natvig D.O."/>
            <person name="Lalanne C."/>
            <person name="Gautier V."/>
            <person name="Ament-Velasquez S.L."/>
            <person name="Kruys A."/>
            <person name="Hutchinson M.I."/>
            <person name="Powell A.J."/>
            <person name="Barry K."/>
            <person name="Miller A.N."/>
            <person name="Grigoriev I.V."/>
            <person name="Debuchy R."/>
            <person name="Gladieux P."/>
            <person name="Hiltunen Thoren M."/>
            <person name="Johannesson H."/>
        </authorList>
    </citation>
    <scope>NUCLEOTIDE SEQUENCE</scope>
    <source>
        <strain evidence="2">SMH4131-1</strain>
    </source>
</reference>
<comment type="caution">
    <text evidence="2">The sequence shown here is derived from an EMBL/GenBank/DDBJ whole genome shotgun (WGS) entry which is preliminary data.</text>
</comment>
<dbReference type="EMBL" id="JAUEPO010000005">
    <property type="protein sequence ID" value="KAK3320819.1"/>
    <property type="molecule type" value="Genomic_DNA"/>
</dbReference>
<name>A0AAE0I9K1_9PEZI</name>
<feature type="region of interest" description="Disordered" evidence="1">
    <location>
        <begin position="1"/>
        <end position="46"/>
    </location>
</feature>
<evidence type="ECO:0000256" key="1">
    <source>
        <dbReference type="SAM" id="MobiDB-lite"/>
    </source>
</evidence>
<keyword evidence="3" id="KW-1185">Reference proteome</keyword>
<dbReference type="Proteomes" id="UP001286456">
    <property type="component" value="Unassembled WGS sequence"/>
</dbReference>
<organism evidence="2 3">
    <name type="scientific">Cercophora scortea</name>
    <dbReference type="NCBI Taxonomy" id="314031"/>
    <lineage>
        <taxon>Eukaryota</taxon>
        <taxon>Fungi</taxon>
        <taxon>Dikarya</taxon>
        <taxon>Ascomycota</taxon>
        <taxon>Pezizomycotina</taxon>
        <taxon>Sordariomycetes</taxon>
        <taxon>Sordariomycetidae</taxon>
        <taxon>Sordariales</taxon>
        <taxon>Lasiosphaeriaceae</taxon>
        <taxon>Cercophora</taxon>
    </lineage>
</organism>
<dbReference type="AlphaFoldDB" id="A0AAE0I9K1"/>
<sequence length="235" mass="26357">MANPPYQPSNPMAPPPPPPPPPAWASRPGGGGPPAAAREPKPSELIPPLTNLAPIIFVPFREDITAKRSDAPRDRIERLRRILQSIDFQTQGAKENLLFLFEREKTRIILEAQEREQEWFPNGGVKAGGAHPDEADRIIGYMEAPALPGTDYNIRNMAELDRNRMIPPDLSVRDRAVEELMTLAEGAVQQLEGYEGNMRDIKKLYLERLDRELTMINEVGMRPEERNRAAPAAPM</sequence>
<protein>
    <submittedName>
        <fullName evidence="2">Uncharacterized protein</fullName>
    </submittedName>
</protein>
<proteinExistence type="predicted"/>
<accession>A0AAE0I9K1</accession>
<reference evidence="2" key="2">
    <citation type="submission" date="2023-06" db="EMBL/GenBank/DDBJ databases">
        <authorList>
            <consortium name="Lawrence Berkeley National Laboratory"/>
            <person name="Haridas S."/>
            <person name="Hensen N."/>
            <person name="Bonometti L."/>
            <person name="Westerberg I."/>
            <person name="Brannstrom I.O."/>
            <person name="Guillou S."/>
            <person name="Cros-Aarteil S."/>
            <person name="Calhoun S."/>
            <person name="Kuo A."/>
            <person name="Mondo S."/>
            <person name="Pangilinan J."/>
            <person name="Riley R."/>
            <person name="Labutti K."/>
            <person name="Andreopoulos B."/>
            <person name="Lipzen A."/>
            <person name="Chen C."/>
            <person name="Yanf M."/>
            <person name="Daum C."/>
            <person name="Ng V."/>
            <person name="Clum A."/>
            <person name="Steindorff A."/>
            <person name="Ohm R."/>
            <person name="Martin F."/>
            <person name="Silar P."/>
            <person name="Natvig D."/>
            <person name="Lalanne C."/>
            <person name="Gautier V."/>
            <person name="Ament-Velasquez S.L."/>
            <person name="Kruys A."/>
            <person name="Hutchinson M.I."/>
            <person name="Powell A.J."/>
            <person name="Barry K."/>
            <person name="Miller A.N."/>
            <person name="Grigoriev I.V."/>
            <person name="Debuchy R."/>
            <person name="Gladieux P."/>
            <person name="Thoren M.H."/>
            <person name="Johannesson H."/>
        </authorList>
    </citation>
    <scope>NUCLEOTIDE SEQUENCE</scope>
    <source>
        <strain evidence="2">SMH4131-1</strain>
    </source>
</reference>
<feature type="compositionally biased region" description="Pro residues" evidence="1">
    <location>
        <begin position="1"/>
        <end position="23"/>
    </location>
</feature>
<evidence type="ECO:0000313" key="3">
    <source>
        <dbReference type="Proteomes" id="UP001286456"/>
    </source>
</evidence>